<protein>
    <recommendedName>
        <fullName evidence="1">RNase H type-1 domain-containing protein</fullName>
    </recommendedName>
</protein>
<name>A0A7J9DTQ4_9ROSI</name>
<feature type="domain" description="RNase H type-1" evidence="1">
    <location>
        <begin position="3"/>
        <end position="73"/>
    </location>
</feature>
<dbReference type="AlphaFoldDB" id="A0A7J9DTQ4"/>
<dbReference type="PANTHER" id="PTHR47074:SF61">
    <property type="entry name" value="RNASE H TYPE-1 DOMAIN-CONTAINING PROTEIN"/>
    <property type="match status" value="1"/>
</dbReference>
<dbReference type="PANTHER" id="PTHR47074">
    <property type="entry name" value="BNAC02G40300D PROTEIN"/>
    <property type="match status" value="1"/>
</dbReference>
<accession>A0A7J9DTQ4</accession>
<feature type="non-terminal residue" evidence="2">
    <location>
        <position position="147"/>
    </location>
</feature>
<gene>
    <name evidence="2" type="ORF">Gotri_013156</name>
</gene>
<evidence type="ECO:0000313" key="3">
    <source>
        <dbReference type="Proteomes" id="UP000593568"/>
    </source>
</evidence>
<organism evidence="2 3">
    <name type="scientific">Gossypium trilobum</name>
    <dbReference type="NCBI Taxonomy" id="34281"/>
    <lineage>
        <taxon>Eukaryota</taxon>
        <taxon>Viridiplantae</taxon>
        <taxon>Streptophyta</taxon>
        <taxon>Embryophyta</taxon>
        <taxon>Tracheophyta</taxon>
        <taxon>Spermatophyta</taxon>
        <taxon>Magnoliopsida</taxon>
        <taxon>eudicotyledons</taxon>
        <taxon>Gunneridae</taxon>
        <taxon>Pentapetalae</taxon>
        <taxon>rosids</taxon>
        <taxon>malvids</taxon>
        <taxon>Malvales</taxon>
        <taxon>Malvaceae</taxon>
        <taxon>Malvoideae</taxon>
        <taxon>Gossypium</taxon>
    </lineage>
</organism>
<evidence type="ECO:0000313" key="2">
    <source>
        <dbReference type="EMBL" id="MBA0763735.1"/>
    </source>
</evidence>
<dbReference type="GO" id="GO:0004523">
    <property type="term" value="F:RNA-DNA hybrid ribonuclease activity"/>
    <property type="evidence" value="ECO:0007669"/>
    <property type="project" value="InterPro"/>
</dbReference>
<dbReference type="GO" id="GO:0003676">
    <property type="term" value="F:nucleic acid binding"/>
    <property type="evidence" value="ECO:0007669"/>
    <property type="project" value="InterPro"/>
</dbReference>
<dbReference type="Proteomes" id="UP000593568">
    <property type="component" value="Unassembled WGS sequence"/>
</dbReference>
<evidence type="ECO:0000259" key="1">
    <source>
        <dbReference type="Pfam" id="PF13456"/>
    </source>
</evidence>
<proteinExistence type="predicted"/>
<dbReference type="InterPro" id="IPR052929">
    <property type="entry name" value="RNase_H-like_EbsB-rel"/>
</dbReference>
<dbReference type="Pfam" id="PF13456">
    <property type="entry name" value="RVT_3"/>
    <property type="match status" value="1"/>
</dbReference>
<sequence length="147" mass="16513">MTATAGIIIKNHECLVMGACTYPLGRTGDSTTAEAKACLQAVIFGEEMGFRDLVVEGDALIVIKKLKSDSADRSVYTSRKTNEMTYALEAREYNLTSSSYWIEEVPTEMEPTIVNDQRRLLNRDGKTYIGSHPSLTFQRWIVAESWH</sequence>
<reference evidence="2 3" key="1">
    <citation type="journal article" date="2019" name="Genome Biol. Evol.">
        <title>Insights into the evolution of the New World diploid cottons (Gossypium, subgenus Houzingenia) based on genome sequencing.</title>
        <authorList>
            <person name="Grover C.E."/>
            <person name="Arick M.A. 2nd"/>
            <person name="Thrash A."/>
            <person name="Conover J.L."/>
            <person name="Sanders W.S."/>
            <person name="Peterson D.G."/>
            <person name="Frelichowski J.E."/>
            <person name="Scheffler J.A."/>
            <person name="Scheffler B.E."/>
            <person name="Wendel J.F."/>
        </authorList>
    </citation>
    <scope>NUCLEOTIDE SEQUENCE [LARGE SCALE GENOMIC DNA]</scope>
    <source>
        <strain evidence="2">8</strain>
        <tissue evidence="2">Leaf</tissue>
    </source>
</reference>
<keyword evidence="3" id="KW-1185">Reference proteome</keyword>
<dbReference type="InterPro" id="IPR002156">
    <property type="entry name" value="RNaseH_domain"/>
</dbReference>
<comment type="caution">
    <text evidence="2">The sequence shown here is derived from an EMBL/GenBank/DDBJ whole genome shotgun (WGS) entry which is preliminary data.</text>
</comment>
<dbReference type="EMBL" id="JABEZW010000004">
    <property type="protein sequence ID" value="MBA0763735.1"/>
    <property type="molecule type" value="Genomic_DNA"/>
</dbReference>